<evidence type="ECO:0000313" key="1">
    <source>
        <dbReference type="EMBL" id="SVE73234.1"/>
    </source>
</evidence>
<proteinExistence type="evidence at transcript level"/>
<dbReference type="AlphaFoldDB" id="A0A4Y7LY64"/>
<gene>
    <name evidence="1" type="primary">EOG090X0EYV</name>
</gene>
<reference evidence="1" key="1">
    <citation type="submission" date="2018-08" db="EMBL/GenBank/DDBJ databases">
        <authorList>
            <person name="Cornetti L."/>
        </authorList>
    </citation>
    <scope>NUCLEOTIDE SEQUENCE</scope>
    <source>
        <strain evidence="1">OM-SAIQ-clone2</strain>
    </source>
</reference>
<dbReference type="GO" id="GO:0003735">
    <property type="term" value="F:structural constituent of ribosome"/>
    <property type="evidence" value="ECO:0007669"/>
    <property type="project" value="InterPro"/>
</dbReference>
<organism evidence="1">
    <name type="scientific">Ceriodaphnia reticulata</name>
    <dbReference type="NCBI Taxonomy" id="302197"/>
    <lineage>
        <taxon>Eukaryota</taxon>
        <taxon>Metazoa</taxon>
        <taxon>Ecdysozoa</taxon>
        <taxon>Arthropoda</taxon>
        <taxon>Crustacea</taxon>
        <taxon>Branchiopoda</taxon>
        <taxon>Diplostraca</taxon>
        <taxon>Cladocera</taxon>
        <taxon>Anomopoda</taxon>
        <taxon>Daphniidae</taxon>
        <taxon>Ceriodaphnia</taxon>
    </lineage>
</organism>
<dbReference type="InterPro" id="IPR036919">
    <property type="entry name" value="Ribo_uL30_ferredoxin-like_sf"/>
</dbReference>
<dbReference type="PANTHER" id="PTHR15892:SF2">
    <property type="entry name" value="LARGE RIBOSOMAL SUBUNIT PROTEIN UL30M"/>
    <property type="match status" value="1"/>
</dbReference>
<name>A0A4Y7LY64_9CRUS</name>
<dbReference type="PANTHER" id="PTHR15892">
    <property type="entry name" value="MITOCHONDRIAL RIBOSOMAL PROTEIN L30"/>
    <property type="match status" value="1"/>
</dbReference>
<dbReference type="GO" id="GO:0015934">
    <property type="term" value="C:large ribosomal subunit"/>
    <property type="evidence" value="ECO:0007669"/>
    <property type="project" value="InterPro"/>
</dbReference>
<protein>
    <submittedName>
        <fullName evidence="1">EOG090X0EYV</fullName>
    </submittedName>
</protein>
<dbReference type="SUPFAM" id="SSF55129">
    <property type="entry name" value="Ribosomal protein L30p/L7e"/>
    <property type="match status" value="1"/>
</dbReference>
<dbReference type="GO" id="GO:0005739">
    <property type="term" value="C:mitochondrion"/>
    <property type="evidence" value="ECO:0007669"/>
    <property type="project" value="TreeGrafter"/>
</dbReference>
<accession>A0A4Y7LY64</accession>
<dbReference type="EMBL" id="LR003615">
    <property type="protein sequence ID" value="SVE73234.1"/>
    <property type="molecule type" value="mRNA"/>
</dbReference>
<dbReference type="GO" id="GO:0006412">
    <property type="term" value="P:translation"/>
    <property type="evidence" value="ECO:0007669"/>
    <property type="project" value="InterPro"/>
</dbReference>
<dbReference type="InterPro" id="IPR005996">
    <property type="entry name" value="Ribosomal_uL30_bac-type"/>
</dbReference>
<sequence length="203" mass="23275">MLALRNAAVNQLRYISTRSNALYTNLKSTESSDLEPRIHKRRNNELGASQDGGQVFHGFTYYPRHPGQQDPPYEPTKVLMVQRIHTLKHRPFWEKNICSEMGLSIDHKLSEIALVANTPTNCARLWKVKHLLRITPVTLPKGLPENGDLSGARLQDNGELTFISKLKGDAKLIESTPTTPEREFLDNETIRKRLRLNWLNPYH</sequence>